<evidence type="ECO:0000313" key="3">
    <source>
        <dbReference type="EMBL" id="GAF93964.1"/>
    </source>
</evidence>
<feature type="non-terminal residue" evidence="3">
    <location>
        <position position="1"/>
    </location>
</feature>
<feature type="transmembrane region" description="Helical" evidence="2">
    <location>
        <begin position="31"/>
        <end position="53"/>
    </location>
</feature>
<organism evidence="3">
    <name type="scientific">marine sediment metagenome</name>
    <dbReference type="NCBI Taxonomy" id="412755"/>
    <lineage>
        <taxon>unclassified sequences</taxon>
        <taxon>metagenomes</taxon>
        <taxon>ecological metagenomes</taxon>
    </lineage>
</organism>
<gene>
    <name evidence="3" type="ORF">S01H1_31901</name>
</gene>
<reference evidence="3" key="1">
    <citation type="journal article" date="2014" name="Front. Microbiol.">
        <title>High frequency of phylogenetically diverse reductive dehalogenase-homologous genes in deep subseafloor sedimentary metagenomes.</title>
        <authorList>
            <person name="Kawai M."/>
            <person name="Futagami T."/>
            <person name="Toyoda A."/>
            <person name="Takaki Y."/>
            <person name="Nishi S."/>
            <person name="Hori S."/>
            <person name="Arai W."/>
            <person name="Tsubouchi T."/>
            <person name="Morono Y."/>
            <person name="Uchiyama I."/>
            <person name="Ito T."/>
            <person name="Fujiyama A."/>
            <person name="Inagaki F."/>
            <person name="Takami H."/>
        </authorList>
    </citation>
    <scope>NUCLEOTIDE SEQUENCE</scope>
    <source>
        <strain evidence="3">Expedition CK06-06</strain>
    </source>
</reference>
<feature type="region of interest" description="Disordered" evidence="1">
    <location>
        <begin position="237"/>
        <end position="269"/>
    </location>
</feature>
<dbReference type="EMBL" id="BARS01019718">
    <property type="protein sequence ID" value="GAF93964.1"/>
    <property type="molecule type" value="Genomic_DNA"/>
</dbReference>
<evidence type="ECO:0000256" key="2">
    <source>
        <dbReference type="SAM" id="Phobius"/>
    </source>
</evidence>
<name>X0TL72_9ZZZZ</name>
<evidence type="ECO:0000256" key="1">
    <source>
        <dbReference type="SAM" id="MobiDB-lite"/>
    </source>
</evidence>
<feature type="transmembrane region" description="Helical" evidence="2">
    <location>
        <begin position="86"/>
        <end position="104"/>
    </location>
</feature>
<dbReference type="AlphaFoldDB" id="X0TL72"/>
<accession>X0TL72</accession>
<feature type="transmembrane region" description="Helical" evidence="2">
    <location>
        <begin position="59"/>
        <end position="79"/>
    </location>
</feature>
<protein>
    <submittedName>
        <fullName evidence="3">Uncharacterized protein</fullName>
    </submittedName>
</protein>
<proteinExistence type="predicted"/>
<keyword evidence="2" id="KW-1133">Transmembrane helix</keyword>
<keyword evidence="2" id="KW-0812">Transmembrane</keyword>
<comment type="caution">
    <text evidence="3">The sequence shown here is derived from an EMBL/GenBank/DDBJ whole genome shotgun (WGS) entry which is preliminary data.</text>
</comment>
<sequence>AVMPAFLLMLAPVIDRLFFGRHQRPRRAVTITCYTLLAVIAVGLIAGGVYIAMQMRELAQLYLVTALGLLLLWGGACLAFRFERRLSSFALLNLGALVMIAAGWNGSERVLRTDAQAQALARAFHDLDVQPNDHIVWVDSRVDGTTAFYGHLRIERLFTPLEMSQLRQGRKRLPPEVIIEAAERMDRMLRSDTTTYFILSAGRYETFRNNFDLPAREVFRIGGFHTNPDKDLVILGPTADAASPPTTAPAPGETTPTSAPSSAVTAQKL</sequence>
<keyword evidence="2" id="KW-0472">Membrane</keyword>